<proteinExistence type="predicted"/>
<dbReference type="Proteomes" id="UP000092993">
    <property type="component" value="Unassembled WGS sequence"/>
</dbReference>
<dbReference type="AlphaFoldDB" id="A0A1C7M828"/>
<gene>
    <name evidence="1" type="ORF">A0H81_07243</name>
</gene>
<reference evidence="1 2" key="1">
    <citation type="submission" date="2016-03" db="EMBL/GenBank/DDBJ databases">
        <title>Whole genome sequencing of Grifola frondosa 9006-11.</title>
        <authorList>
            <person name="Min B."/>
            <person name="Park H."/>
            <person name="Kim J.-G."/>
            <person name="Cho H."/>
            <person name="Oh Y.-L."/>
            <person name="Kong W.-S."/>
            <person name="Choi I.-G."/>
        </authorList>
    </citation>
    <scope>NUCLEOTIDE SEQUENCE [LARGE SCALE GENOMIC DNA]</scope>
    <source>
        <strain evidence="1 2">9006-11</strain>
    </source>
</reference>
<organism evidence="1 2">
    <name type="scientific">Grifola frondosa</name>
    <name type="common">Maitake</name>
    <name type="synonym">Polyporus frondosus</name>
    <dbReference type="NCBI Taxonomy" id="5627"/>
    <lineage>
        <taxon>Eukaryota</taxon>
        <taxon>Fungi</taxon>
        <taxon>Dikarya</taxon>
        <taxon>Basidiomycota</taxon>
        <taxon>Agaricomycotina</taxon>
        <taxon>Agaricomycetes</taxon>
        <taxon>Polyporales</taxon>
        <taxon>Grifolaceae</taxon>
        <taxon>Grifola</taxon>
    </lineage>
</organism>
<name>A0A1C7M828_GRIFR</name>
<sequence length="97" mass="11436">MTESCAKQSDAMPRNLARRHPLRRSNVLCATHITHSRSEYAWKQHLKLIGRLKKAEPTWPQHIILETMFAMRRCCEHCRDSCLTKSYAYDKSFLTMI</sequence>
<evidence type="ECO:0000313" key="2">
    <source>
        <dbReference type="Proteomes" id="UP000092993"/>
    </source>
</evidence>
<keyword evidence="2" id="KW-1185">Reference proteome</keyword>
<evidence type="ECO:0000313" key="1">
    <source>
        <dbReference type="EMBL" id="OBZ73065.1"/>
    </source>
</evidence>
<dbReference type="EMBL" id="LUGG01000007">
    <property type="protein sequence ID" value="OBZ73065.1"/>
    <property type="molecule type" value="Genomic_DNA"/>
</dbReference>
<protein>
    <submittedName>
        <fullName evidence="1">Uncharacterized protein</fullName>
    </submittedName>
</protein>
<comment type="caution">
    <text evidence="1">The sequence shown here is derived from an EMBL/GenBank/DDBJ whole genome shotgun (WGS) entry which is preliminary data.</text>
</comment>
<accession>A0A1C7M828</accession>